<feature type="compositionally biased region" description="Basic and acidic residues" evidence="5">
    <location>
        <begin position="97"/>
        <end position="113"/>
    </location>
</feature>
<sequence>MTISALPLKITGLFVILVLSLSGGLLPLKLKNKNYSLIPISEAFAAGIFLAGGLIHLLHHSAEGLSSATDYPLAYLIAVCTVTLLLVIDKSKKKRKDVEMSDHVSEQPKDKSKSKSKAKSKSKDKEKPVTKEHHHNHDHSQIGTTIKELAKQESISGKVLAIILLLALIIHSALEGISFALVEESEAVVIFIAIIAHKFSAAFALGVAFVKSFGKHWKIFVVSIIIFSLATPIGITIGFGIESYNSNTMINTFLAAAAGSFIYCGIMELNESFDGKNHHKKVIAFILGVVIMACLAINESHSHDDSDDHDDH</sequence>
<feature type="transmembrane region" description="Helical" evidence="6">
    <location>
        <begin position="282"/>
        <end position="298"/>
    </location>
</feature>
<feature type="transmembrane region" description="Helical" evidence="6">
    <location>
        <begin position="253"/>
        <end position="270"/>
    </location>
</feature>
<keyword evidence="4 6" id="KW-0472">Membrane</keyword>
<keyword evidence="3 6" id="KW-1133">Transmembrane helix</keyword>
<feature type="compositionally biased region" description="Basic and acidic residues" evidence="5">
    <location>
        <begin position="121"/>
        <end position="131"/>
    </location>
</feature>
<feature type="transmembrane region" description="Helical" evidence="6">
    <location>
        <begin position="40"/>
        <end position="59"/>
    </location>
</feature>
<dbReference type="AlphaFoldDB" id="A0AAV7YK08"/>
<protein>
    <submittedName>
        <fullName evidence="7">Zinc transporter zip1</fullName>
    </submittedName>
</protein>
<dbReference type="GO" id="GO:0005385">
    <property type="term" value="F:zinc ion transmembrane transporter activity"/>
    <property type="evidence" value="ECO:0007669"/>
    <property type="project" value="TreeGrafter"/>
</dbReference>
<feature type="transmembrane region" description="Helical" evidence="6">
    <location>
        <begin position="159"/>
        <end position="182"/>
    </location>
</feature>
<accession>A0AAV7YK08</accession>
<keyword evidence="2 6" id="KW-0812">Transmembrane</keyword>
<evidence type="ECO:0000313" key="7">
    <source>
        <dbReference type="EMBL" id="KAJ3428835.1"/>
    </source>
</evidence>
<evidence type="ECO:0000256" key="1">
    <source>
        <dbReference type="ARBA" id="ARBA00004141"/>
    </source>
</evidence>
<evidence type="ECO:0000256" key="2">
    <source>
        <dbReference type="ARBA" id="ARBA00022692"/>
    </source>
</evidence>
<reference evidence="7" key="1">
    <citation type="submission" date="2022-08" db="EMBL/GenBank/DDBJ databases">
        <title>Novel sulphate-reducing endosymbionts in the free-living metamonad Anaeramoeba.</title>
        <authorList>
            <person name="Jerlstrom-Hultqvist J."/>
            <person name="Cepicka I."/>
            <person name="Gallot-Lavallee L."/>
            <person name="Salas-Leiva D."/>
            <person name="Curtis B.A."/>
            <person name="Zahonova K."/>
            <person name="Pipaliya S."/>
            <person name="Dacks J."/>
            <person name="Roger A.J."/>
        </authorList>
    </citation>
    <scope>NUCLEOTIDE SEQUENCE</scope>
    <source>
        <strain evidence="7">Busselton2</strain>
    </source>
</reference>
<feature type="transmembrane region" description="Helical" evidence="6">
    <location>
        <begin position="188"/>
        <end position="210"/>
    </location>
</feature>
<evidence type="ECO:0000256" key="5">
    <source>
        <dbReference type="SAM" id="MobiDB-lite"/>
    </source>
</evidence>
<dbReference type="EMBL" id="JANTQA010000057">
    <property type="protein sequence ID" value="KAJ3428835.1"/>
    <property type="molecule type" value="Genomic_DNA"/>
</dbReference>
<dbReference type="InterPro" id="IPR003689">
    <property type="entry name" value="ZIP"/>
</dbReference>
<dbReference type="Pfam" id="PF02535">
    <property type="entry name" value="Zip"/>
    <property type="match status" value="1"/>
</dbReference>
<evidence type="ECO:0000256" key="3">
    <source>
        <dbReference type="ARBA" id="ARBA00022989"/>
    </source>
</evidence>
<proteinExistence type="predicted"/>
<evidence type="ECO:0000256" key="6">
    <source>
        <dbReference type="SAM" id="Phobius"/>
    </source>
</evidence>
<dbReference type="GO" id="GO:0016020">
    <property type="term" value="C:membrane"/>
    <property type="evidence" value="ECO:0007669"/>
    <property type="project" value="UniProtKB-SubCell"/>
</dbReference>
<feature type="region of interest" description="Disordered" evidence="5">
    <location>
        <begin position="97"/>
        <end position="143"/>
    </location>
</feature>
<organism evidence="7 8">
    <name type="scientific">Anaeramoeba flamelloides</name>
    <dbReference type="NCBI Taxonomy" id="1746091"/>
    <lineage>
        <taxon>Eukaryota</taxon>
        <taxon>Metamonada</taxon>
        <taxon>Anaeramoebidae</taxon>
        <taxon>Anaeramoeba</taxon>
    </lineage>
</organism>
<feature type="transmembrane region" description="Helical" evidence="6">
    <location>
        <begin position="6"/>
        <end position="28"/>
    </location>
</feature>
<comment type="caution">
    <text evidence="7">The sequence shown here is derived from an EMBL/GenBank/DDBJ whole genome shotgun (WGS) entry which is preliminary data.</text>
</comment>
<feature type="transmembrane region" description="Helical" evidence="6">
    <location>
        <begin position="217"/>
        <end position="241"/>
    </location>
</feature>
<dbReference type="Proteomes" id="UP001146793">
    <property type="component" value="Unassembled WGS sequence"/>
</dbReference>
<evidence type="ECO:0000313" key="8">
    <source>
        <dbReference type="Proteomes" id="UP001146793"/>
    </source>
</evidence>
<evidence type="ECO:0000256" key="4">
    <source>
        <dbReference type="ARBA" id="ARBA00023136"/>
    </source>
</evidence>
<feature type="transmembrane region" description="Helical" evidence="6">
    <location>
        <begin position="71"/>
        <end position="88"/>
    </location>
</feature>
<name>A0AAV7YK08_9EUKA</name>
<comment type="subcellular location">
    <subcellularLocation>
        <location evidence="1">Membrane</location>
        <topology evidence="1">Multi-pass membrane protein</topology>
    </subcellularLocation>
</comment>
<dbReference type="PANTHER" id="PTHR11040:SF44">
    <property type="entry name" value="PROTEIN ZNTC-RELATED"/>
    <property type="match status" value="1"/>
</dbReference>
<dbReference type="PANTHER" id="PTHR11040">
    <property type="entry name" value="ZINC/IRON TRANSPORTER"/>
    <property type="match status" value="1"/>
</dbReference>
<gene>
    <name evidence="7" type="ORF">M0812_24169</name>
</gene>